<keyword evidence="1" id="KW-0472">Membrane</keyword>
<proteinExistence type="predicted"/>
<reference evidence="2 3" key="1">
    <citation type="submission" date="2018-03" db="EMBL/GenBank/DDBJ databases">
        <title>Diversity of phytobeneficial traits revealed by whole-genome analysis of worldwide-isolated phenazine-producing Pseudomonas spp.</title>
        <authorList>
            <person name="Biessy A."/>
            <person name="Novinscak A."/>
            <person name="Blom J."/>
            <person name="Leger G."/>
            <person name="Thomashow L.S."/>
            <person name="Cazorla F.M."/>
            <person name="Josic D."/>
            <person name="Filion M."/>
        </authorList>
    </citation>
    <scope>NUCLEOTIDE SEQUENCE [LARGE SCALE GENOMIC DNA]</scope>
    <source>
        <strain evidence="2 3">30B</strain>
    </source>
</reference>
<evidence type="ECO:0000313" key="3">
    <source>
        <dbReference type="Proteomes" id="UP000268696"/>
    </source>
</evidence>
<feature type="transmembrane region" description="Helical" evidence="1">
    <location>
        <begin position="62"/>
        <end position="80"/>
    </location>
</feature>
<keyword evidence="1" id="KW-0812">Transmembrane</keyword>
<organism evidence="2 3">
    <name type="scientific">Pseudomonas synxantha</name>
    <dbReference type="NCBI Taxonomy" id="47883"/>
    <lineage>
        <taxon>Bacteria</taxon>
        <taxon>Pseudomonadati</taxon>
        <taxon>Pseudomonadota</taxon>
        <taxon>Gammaproteobacteria</taxon>
        <taxon>Pseudomonadales</taxon>
        <taxon>Pseudomonadaceae</taxon>
        <taxon>Pseudomonas</taxon>
    </lineage>
</organism>
<dbReference type="EMBL" id="CP027754">
    <property type="protein sequence ID" value="AZE53463.1"/>
    <property type="molecule type" value="Genomic_DNA"/>
</dbReference>
<accession>A0A3G7U250</accession>
<sequence>MNSILVSALSVLDALLCILVALAACDYLRRIRPVDQPLLCTAFYLVAIGAFGAFVTSIQGHWVNPFGVVLHAGVVLYAWARRGHIFAAQPTP</sequence>
<protein>
    <submittedName>
        <fullName evidence="2">Uncharacterized protein</fullName>
    </submittedName>
</protein>
<dbReference type="Proteomes" id="UP000268696">
    <property type="component" value="Chromosome"/>
</dbReference>
<dbReference type="RefSeq" id="WP_124376569.1">
    <property type="nucleotide sequence ID" value="NZ_CP027754.1"/>
</dbReference>
<name>A0A3G7U250_9PSED</name>
<gene>
    <name evidence="2" type="ORF">C4K03_1292</name>
</gene>
<feature type="transmembrane region" description="Helical" evidence="1">
    <location>
        <begin position="37"/>
        <end position="56"/>
    </location>
</feature>
<dbReference type="AlphaFoldDB" id="A0A3G7U250"/>
<keyword evidence="1" id="KW-1133">Transmembrane helix</keyword>
<feature type="transmembrane region" description="Helical" evidence="1">
    <location>
        <begin position="6"/>
        <end position="25"/>
    </location>
</feature>
<evidence type="ECO:0000256" key="1">
    <source>
        <dbReference type="SAM" id="Phobius"/>
    </source>
</evidence>
<evidence type="ECO:0000313" key="2">
    <source>
        <dbReference type="EMBL" id="AZE53463.1"/>
    </source>
</evidence>